<proteinExistence type="predicted"/>
<sequence length="367" mass="42868">MKKLIYKVLTQENGIKISMDALEYMADKFTDRNDINNFLASYKSKCYGDTLQLAQVDELLQTRKSENTFFAVKNFKHAHKRNINILENIKKQFAHDLKQIALLQEGYKYKIFGMFYSDRFGNPMLEDEHECISLDFSICKSNAFLHENIFVCLEGVKEKKKFLVENVHLPVPFYTNYINQFLEKKKVKICLVNNIDFNRKDIFDICKIHMPELFVVSCDDLNKMTNTPVTTVVCKKSIENIFPVMNDDEKIDSNIIKATNPCVIEFNSRNLVFLDHDWIKYKGTGVFLNKKPLDSFLETYISQMSANPFIKTDLSLKNAPNFVVLACDTKPFVKKVYDTTIVNLPECRRNYYAIIDLHDDNVEIFYN</sequence>
<reference evidence="1 2" key="1">
    <citation type="journal article" date="2017" name="Environ. Microbiol.">
        <title>Decay of the glycolytic pathway and adaptation to intranuclear parasitism within Enterocytozoonidae microsporidia.</title>
        <authorList>
            <person name="Wiredu Boakye D."/>
            <person name="Jaroenlak P."/>
            <person name="Prachumwat A."/>
            <person name="Williams T.A."/>
            <person name="Bateman K.S."/>
            <person name="Itsathitphaisarn O."/>
            <person name="Sritunyalucksana K."/>
            <person name="Paszkiewicz K.H."/>
            <person name="Moore K.A."/>
            <person name="Stentiford G.D."/>
            <person name="Williams B.A."/>
        </authorList>
    </citation>
    <scope>NUCLEOTIDE SEQUENCE [LARGE SCALE GENOMIC DNA]</scope>
    <source>
        <strain evidence="1 2">TH1</strain>
    </source>
</reference>
<accession>A0A1W0E2D2</accession>
<evidence type="ECO:0000313" key="1">
    <source>
        <dbReference type="EMBL" id="OQS53372.1"/>
    </source>
</evidence>
<dbReference type="Proteomes" id="UP000192758">
    <property type="component" value="Unassembled WGS sequence"/>
</dbReference>
<gene>
    <name evidence="1" type="ORF">EHP00_1909</name>
</gene>
<keyword evidence="2" id="KW-1185">Reference proteome</keyword>
<dbReference type="EMBL" id="MNPJ01000045">
    <property type="protein sequence ID" value="OQS53372.1"/>
    <property type="molecule type" value="Genomic_DNA"/>
</dbReference>
<dbReference type="VEuPathDB" id="MicrosporidiaDB:EHP00_1909"/>
<dbReference type="STRING" id="646526.A0A1W0E2D2"/>
<dbReference type="AlphaFoldDB" id="A0A1W0E2D2"/>
<comment type="caution">
    <text evidence="1">The sequence shown here is derived from an EMBL/GenBank/DDBJ whole genome shotgun (WGS) entry which is preliminary data.</text>
</comment>
<organism evidence="1 2">
    <name type="scientific">Ecytonucleospora hepatopenaei</name>
    <dbReference type="NCBI Taxonomy" id="646526"/>
    <lineage>
        <taxon>Eukaryota</taxon>
        <taxon>Fungi</taxon>
        <taxon>Fungi incertae sedis</taxon>
        <taxon>Microsporidia</taxon>
        <taxon>Enterocytozoonidae</taxon>
        <taxon>Ecytonucleospora</taxon>
    </lineage>
</organism>
<name>A0A1W0E2D2_9MICR</name>
<evidence type="ECO:0000313" key="2">
    <source>
        <dbReference type="Proteomes" id="UP000192758"/>
    </source>
</evidence>
<dbReference type="OrthoDB" id="2194852at2759"/>
<protein>
    <submittedName>
        <fullName evidence="1">Uncharacterized protein</fullName>
    </submittedName>
</protein>